<gene>
    <name evidence="1" type="ORF">Pmar_PMAR029696</name>
</gene>
<dbReference type="Proteomes" id="UP000007800">
    <property type="component" value="Unassembled WGS sequence"/>
</dbReference>
<accession>C5KQI3</accession>
<dbReference type="OrthoDB" id="440686at2759"/>
<dbReference type="SUPFAM" id="SSF56784">
    <property type="entry name" value="HAD-like"/>
    <property type="match status" value="1"/>
</dbReference>
<sequence>MTVGGRRRLSASRLHSGAPASSVRLIVFDWDSTLAERSGKLDRGEVLYWLRQLRRVTNATIGIMSYNTQGVASDDSLILSELKSSGILGEYVHKENIWGYLNPCHCREDLEMHENMHPIFCGDITSKARAIGRIGRYAGLKPEEILYVDDSYKQIEHAKALGVCHTYQGVYKNLAGLTEEDWKAIIAFLNDPAVGHHHKLWTGSSMAPASTLRNTVLERASGFRTTKPVTNSVSSRIPVVPVRVTA</sequence>
<dbReference type="EMBL" id="GG675406">
    <property type="protein sequence ID" value="EER13259.1"/>
    <property type="molecule type" value="Genomic_DNA"/>
</dbReference>
<protein>
    <submittedName>
        <fullName evidence="1">Uncharacterized protein</fullName>
    </submittedName>
</protein>
<evidence type="ECO:0000313" key="2">
    <source>
        <dbReference type="Proteomes" id="UP000007800"/>
    </source>
</evidence>
<dbReference type="Gene3D" id="3.40.50.1000">
    <property type="entry name" value="HAD superfamily/HAD-like"/>
    <property type="match status" value="1"/>
</dbReference>
<proteinExistence type="predicted"/>
<dbReference type="InParanoid" id="C5KQI3"/>
<reference evidence="1 2" key="1">
    <citation type="submission" date="2008-07" db="EMBL/GenBank/DDBJ databases">
        <authorList>
            <person name="El-Sayed N."/>
            <person name="Caler E."/>
            <person name="Inman J."/>
            <person name="Amedeo P."/>
            <person name="Hass B."/>
            <person name="Wortman J."/>
        </authorList>
    </citation>
    <scope>NUCLEOTIDE SEQUENCE [LARGE SCALE GENOMIC DNA]</scope>
    <source>
        <strain evidence="2">ATCC 50983 / TXsc</strain>
    </source>
</reference>
<dbReference type="RefSeq" id="XP_002781464.1">
    <property type="nucleotide sequence ID" value="XM_002781418.1"/>
</dbReference>
<dbReference type="InterPro" id="IPR023214">
    <property type="entry name" value="HAD_sf"/>
</dbReference>
<dbReference type="InterPro" id="IPR036412">
    <property type="entry name" value="HAD-like_sf"/>
</dbReference>
<dbReference type="CDD" id="cd01427">
    <property type="entry name" value="HAD_like"/>
    <property type="match status" value="1"/>
</dbReference>
<dbReference type="GeneID" id="9057221"/>
<evidence type="ECO:0000313" key="1">
    <source>
        <dbReference type="EMBL" id="EER13259.1"/>
    </source>
</evidence>
<organism evidence="2">
    <name type="scientific">Perkinsus marinus (strain ATCC 50983 / TXsc)</name>
    <dbReference type="NCBI Taxonomy" id="423536"/>
    <lineage>
        <taxon>Eukaryota</taxon>
        <taxon>Sar</taxon>
        <taxon>Alveolata</taxon>
        <taxon>Perkinsozoa</taxon>
        <taxon>Perkinsea</taxon>
        <taxon>Perkinsida</taxon>
        <taxon>Perkinsidae</taxon>
        <taxon>Perkinsus</taxon>
    </lineage>
</organism>
<dbReference type="AlphaFoldDB" id="C5KQI3"/>
<name>C5KQI3_PERM5</name>
<keyword evidence="2" id="KW-1185">Reference proteome</keyword>